<organism evidence="1 2">
    <name type="scientific">Segatella copri</name>
    <dbReference type="NCBI Taxonomy" id="165179"/>
    <lineage>
        <taxon>Bacteria</taxon>
        <taxon>Pseudomonadati</taxon>
        <taxon>Bacteroidota</taxon>
        <taxon>Bacteroidia</taxon>
        <taxon>Bacteroidales</taxon>
        <taxon>Prevotellaceae</taxon>
        <taxon>Segatella</taxon>
    </lineage>
</organism>
<comment type="caution">
    <text evidence="1">The sequence shown here is derived from an EMBL/GenBank/DDBJ whole genome shotgun (WGS) entry which is preliminary data.</text>
</comment>
<dbReference type="PANTHER" id="PTHR34825:SF1">
    <property type="entry name" value="AAA-ATPASE-LIKE DOMAIN-CONTAINING PROTEIN"/>
    <property type="match status" value="1"/>
</dbReference>
<sequence>HFSINSEDIFNPYSIINALDDKEFNSYWFTSGTPTFLVELLQQKNLDMLNLDDLWVNDDRFDTPTEKLTDPIPVLFQSGYLTIKGYERRGKMYHLCFPNHEVRQGFSKSLVKYYSAQDMNRYDAIVYAYSKNVLINDDMGAFMPHLKAFYDKFPYTIINNNERHYQA</sequence>
<dbReference type="AlphaFoldDB" id="A0AAW4N790"/>
<gene>
    <name evidence="1" type="ORF">KSW82_16885</name>
</gene>
<reference evidence="1" key="1">
    <citation type="submission" date="2021-06" db="EMBL/GenBank/DDBJ databases">
        <title>Collection of gut derived symbiotic bacterial strains cultured from healthy donors.</title>
        <authorList>
            <person name="Lin H."/>
            <person name="Littmann E."/>
            <person name="Pamer E.G."/>
        </authorList>
    </citation>
    <scope>NUCLEOTIDE SEQUENCE</scope>
    <source>
        <strain evidence="1">MSK.21.74</strain>
    </source>
</reference>
<feature type="non-terminal residue" evidence="1">
    <location>
        <position position="1"/>
    </location>
</feature>
<protein>
    <submittedName>
        <fullName evidence="1">AAA family ATPase</fullName>
    </submittedName>
</protein>
<evidence type="ECO:0000313" key="1">
    <source>
        <dbReference type="EMBL" id="MBV3389385.1"/>
    </source>
</evidence>
<dbReference type="EMBL" id="JAHOEI010000214">
    <property type="protein sequence ID" value="MBV3389385.1"/>
    <property type="molecule type" value="Genomic_DNA"/>
</dbReference>
<feature type="non-terminal residue" evidence="1">
    <location>
        <position position="167"/>
    </location>
</feature>
<dbReference type="Proteomes" id="UP001196765">
    <property type="component" value="Unassembled WGS sequence"/>
</dbReference>
<proteinExistence type="predicted"/>
<evidence type="ECO:0000313" key="2">
    <source>
        <dbReference type="Proteomes" id="UP001196765"/>
    </source>
</evidence>
<accession>A0AAW4N790</accession>
<dbReference type="PANTHER" id="PTHR34825">
    <property type="entry name" value="CONSERVED PROTEIN, WITH A WEAK D-GALACTARATE DEHYDRATASE/ALTRONATE HYDROLASE DOMAIN"/>
    <property type="match status" value="1"/>
</dbReference>
<name>A0AAW4N790_9BACT</name>